<dbReference type="CDD" id="cd00009">
    <property type="entry name" value="AAA"/>
    <property type="match status" value="1"/>
</dbReference>
<evidence type="ECO:0000259" key="7">
    <source>
        <dbReference type="PROSITE" id="PS50045"/>
    </source>
</evidence>
<dbReference type="PANTHER" id="PTHR32071:SF113">
    <property type="entry name" value="ALGINATE BIOSYNTHESIS TRANSCRIPTIONAL REGULATORY PROTEIN ALGB"/>
    <property type="match status" value="1"/>
</dbReference>
<dbReference type="PROSITE" id="PS00688">
    <property type="entry name" value="SIGMA54_INTERACT_3"/>
    <property type="match status" value="1"/>
</dbReference>
<dbReference type="PROSITE" id="PS00676">
    <property type="entry name" value="SIGMA54_INTERACT_2"/>
    <property type="match status" value="1"/>
</dbReference>
<dbReference type="Pfam" id="PF25601">
    <property type="entry name" value="AAA_lid_14"/>
    <property type="match status" value="1"/>
</dbReference>
<organism evidence="8 9">
    <name type="scientific">Candidatus Nitrospira kreftii</name>
    <dbReference type="NCBI Taxonomy" id="2652173"/>
    <lineage>
        <taxon>Bacteria</taxon>
        <taxon>Pseudomonadati</taxon>
        <taxon>Nitrospirota</taxon>
        <taxon>Nitrospiria</taxon>
        <taxon>Nitrospirales</taxon>
        <taxon>Nitrospiraceae</taxon>
        <taxon>Nitrospira</taxon>
    </lineage>
</organism>
<sequence length="363" mass="39521">MEASEEMVGASPAICAVFDLIRKVATTEMSVLLTGETGTGKEITARAIHARSLRKGGPFVPINCGAIPELLLESELFGHEQGAFTGAVQQKKGKLEAAAGGTLFLDEVGDLLPALQVKLLRFLQESTFERVGGQKTHRVNARVIAATNVDLKAAINQNKFREDLYYRLSALHLHLPPLRERGEDMLLMAMVFLKRVAAASRKPISGYTPEAVDAMRAHSWPGNVRELSNRVRRAVVMTEGITITPHDLDLAREECHAGDSLSSLRAAHRRIEVELLVRAISLHHGNLSKASRDLEVSRSTLYRKLRAYGLEKFVPSNTPPSAVTKAKRAKETRPAAPVNSSGVRGAASVCDSPELVPQLLPHA</sequence>
<evidence type="ECO:0000256" key="6">
    <source>
        <dbReference type="SAM" id="MobiDB-lite"/>
    </source>
</evidence>
<gene>
    <name evidence="8" type="ORF">Nkreftii_001984</name>
</gene>
<feature type="domain" description="Sigma-54 factor interaction" evidence="7">
    <location>
        <begin position="7"/>
        <end position="236"/>
    </location>
</feature>
<accession>A0A7S8FE89</accession>
<evidence type="ECO:0000313" key="9">
    <source>
        <dbReference type="Proteomes" id="UP000593737"/>
    </source>
</evidence>
<dbReference type="SUPFAM" id="SSF46689">
    <property type="entry name" value="Homeodomain-like"/>
    <property type="match status" value="1"/>
</dbReference>
<keyword evidence="3" id="KW-0805">Transcription regulation</keyword>
<dbReference type="GO" id="GO:0005524">
    <property type="term" value="F:ATP binding"/>
    <property type="evidence" value="ECO:0007669"/>
    <property type="project" value="UniProtKB-KW"/>
</dbReference>
<dbReference type="Gene3D" id="3.40.50.300">
    <property type="entry name" value="P-loop containing nucleotide triphosphate hydrolases"/>
    <property type="match status" value="1"/>
</dbReference>
<proteinExistence type="predicted"/>
<evidence type="ECO:0000256" key="4">
    <source>
        <dbReference type="ARBA" id="ARBA00023125"/>
    </source>
</evidence>
<dbReference type="SUPFAM" id="SSF52540">
    <property type="entry name" value="P-loop containing nucleoside triphosphate hydrolases"/>
    <property type="match status" value="1"/>
</dbReference>
<dbReference type="Gene3D" id="1.10.8.60">
    <property type="match status" value="1"/>
</dbReference>
<reference evidence="8 9" key="1">
    <citation type="journal article" date="2020" name="ISME J.">
        <title>Enrichment and physiological characterization of a novel comammox Nitrospira indicates ammonium inhibition of complete nitrification.</title>
        <authorList>
            <person name="Sakoula D."/>
            <person name="Koch H."/>
            <person name="Frank J."/>
            <person name="Jetten M.S.M."/>
            <person name="van Kessel M.A.H.J."/>
            <person name="Lucker S."/>
        </authorList>
    </citation>
    <scope>NUCLEOTIDE SEQUENCE [LARGE SCALE GENOMIC DNA]</scope>
    <source>
        <strain evidence="8">Comreactor17</strain>
    </source>
</reference>
<dbReference type="PROSITE" id="PS50045">
    <property type="entry name" value="SIGMA54_INTERACT_4"/>
    <property type="match status" value="1"/>
</dbReference>
<dbReference type="Pfam" id="PF00158">
    <property type="entry name" value="Sigma54_activat"/>
    <property type="match status" value="1"/>
</dbReference>
<dbReference type="EMBL" id="CP047423">
    <property type="protein sequence ID" value="QPD04210.1"/>
    <property type="molecule type" value="Genomic_DNA"/>
</dbReference>
<dbReference type="GO" id="GO:0006355">
    <property type="term" value="P:regulation of DNA-templated transcription"/>
    <property type="evidence" value="ECO:0007669"/>
    <property type="project" value="InterPro"/>
</dbReference>
<evidence type="ECO:0000256" key="5">
    <source>
        <dbReference type="ARBA" id="ARBA00023163"/>
    </source>
</evidence>
<dbReference type="GO" id="GO:0043565">
    <property type="term" value="F:sequence-specific DNA binding"/>
    <property type="evidence" value="ECO:0007669"/>
    <property type="project" value="InterPro"/>
</dbReference>
<keyword evidence="2" id="KW-0067">ATP-binding</keyword>
<dbReference type="AlphaFoldDB" id="A0A7S8FE89"/>
<dbReference type="InterPro" id="IPR027417">
    <property type="entry name" value="P-loop_NTPase"/>
</dbReference>
<dbReference type="InterPro" id="IPR025944">
    <property type="entry name" value="Sigma_54_int_dom_CS"/>
</dbReference>
<dbReference type="FunFam" id="3.40.50.300:FF:000006">
    <property type="entry name" value="DNA-binding transcriptional regulator NtrC"/>
    <property type="match status" value="1"/>
</dbReference>
<dbReference type="Gene3D" id="1.10.10.60">
    <property type="entry name" value="Homeodomain-like"/>
    <property type="match status" value="1"/>
</dbReference>
<dbReference type="PRINTS" id="PR01590">
    <property type="entry name" value="HTHFIS"/>
</dbReference>
<keyword evidence="5" id="KW-0804">Transcription</keyword>
<dbReference type="InterPro" id="IPR009057">
    <property type="entry name" value="Homeodomain-like_sf"/>
</dbReference>
<dbReference type="SMART" id="SM00382">
    <property type="entry name" value="AAA"/>
    <property type="match status" value="1"/>
</dbReference>
<dbReference type="InterPro" id="IPR003593">
    <property type="entry name" value="AAA+_ATPase"/>
</dbReference>
<keyword evidence="1" id="KW-0547">Nucleotide-binding</keyword>
<dbReference type="InterPro" id="IPR058031">
    <property type="entry name" value="AAA_lid_NorR"/>
</dbReference>
<name>A0A7S8FE89_9BACT</name>
<evidence type="ECO:0000313" key="8">
    <source>
        <dbReference type="EMBL" id="QPD04210.1"/>
    </source>
</evidence>
<dbReference type="InterPro" id="IPR002078">
    <property type="entry name" value="Sigma_54_int"/>
</dbReference>
<protein>
    <recommendedName>
        <fullName evidence="7">Sigma-54 factor interaction domain-containing protein</fullName>
    </recommendedName>
</protein>
<evidence type="ECO:0000256" key="3">
    <source>
        <dbReference type="ARBA" id="ARBA00023015"/>
    </source>
</evidence>
<dbReference type="Proteomes" id="UP000593737">
    <property type="component" value="Chromosome"/>
</dbReference>
<keyword evidence="4" id="KW-0238">DNA-binding</keyword>
<dbReference type="Pfam" id="PF02954">
    <property type="entry name" value="HTH_8"/>
    <property type="match status" value="1"/>
</dbReference>
<feature type="region of interest" description="Disordered" evidence="6">
    <location>
        <begin position="316"/>
        <end position="349"/>
    </location>
</feature>
<dbReference type="KEGG" id="nkf:Nkreftii_001984"/>
<evidence type="ECO:0000256" key="2">
    <source>
        <dbReference type="ARBA" id="ARBA00022840"/>
    </source>
</evidence>
<dbReference type="PANTHER" id="PTHR32071">
    <property type="entry name" value="TRANSCRIPTIONAL REGULATORY PROTEIN"/>
    <property type="match status" value="1"/>
</dbReference>
<dbReference type="InterPro" id="IPR002197">
    <property type="entry name" value="HTH_Fis"/>
</dbReference>
<dbReference type="InterPro" id="IPR025943">
    <property type="entry name" value="Sigma_54_int_dom_ATP-bd_2"/>
</dbReference>
<evidence type="ECO:0000256" key="1">
    <source>
        <dbReference type="ARBA" id="ARBA00022741"/>
    </source>
</evidence>